<reference evidence="2" key="1">
    <citation type="submission" date="2020-05" db="EMBL/GenBank/DDBJ databases">
        <authorList>
            <person name="Chiriac C."/>
            <person name="Salcher M."/>
            <person name="Ghai R."/>
            <person name="Kavagutti S V."/>
        </authorList>
    </citation>
    <scope>NUCLEOTIDE SEQUENCE</scope>
</reference>
<accession>A0A6J7JFC3</accession>
<feature type="compositionally biased region" description="Basic and acidic residues" evidence="1">
    <location>
        <begin position="209"/>
        <end position="220"/>
    </location>
</feature>
<evidence type="ECO:0000256" key="1">
    <source>
        <dbReference type="SAM" id="MobiDB-lite"/>
    </source>
</evidence>
<gene>
    <name evidence="2" type="ORF">UFOPK3564_03016</name>
</gene>
<sequence>MPAANEDAIRAALARGPESSKKAGTARIALKTSTAGITSEATGTIDLAEGRYSFTQSLGGGSGGAEFQNYGEGNKVYIRIPGTDGWSVTDNPIEQSDPLAQVRQLEKADITEVGGTKEYGGTTCREFQAELSLEDVLGQIDDPTFQGLLKDAPKDAKVPVTTCIDDGGLAYSSTSEYDVKDVLGDLGAQLPSGRSSSELRITDYGTAPEPKRPAGIDDAKPLGTGTPSPAAG</sequence>
<name>A0A6J7JFC3_9ZZZZ</name>
<dbReference type="EMBL" id="CAFBMK010000253">
    <property type="protein sequence ID" value="CAB4941980.1"/>
    <property type="molecule type" value="Genomic_DNA"/>
</dbReference>
<dbReference type="Gene3D" id="2.50.20.20">
    <property type="match status" value="1"/>
</dbReference>
<feature type="region of interest" description="Disordered" evidence="1">
    <location>
        <begin position="186"/>
        <end position="232"/>
    </location>
</feature>
<proteinExistence type="predicted"/>
<organism evidence="2">
    <name type="scientific">freshwater metagenome</name>
    <dbReference type="NCBI Taxonomy" id="449393"/>
    <lineage>
        <taxon>unclassified sequences</taxon>
        <taxon>metagenomes</taxon>
        <taxon>ecological metagenomes</taxon>
    </lineage>
</organism>
<evidence type="ECO:0000313" key="2">
    <source>
        <dbReference type="EMBL" id="CAB4941980.1"/>
    </source>
</evidence>
<dbReference type="AlphaFoldDB" id="A0A6J7JFC3"/>
<protein>
    <submittedName>
        <fullName evidence="2">Unannotated protein</fullName>
    </submittedName>
</protein>